<gene>
    <name evidence="2" type="ORF">HW115_11795</name>
</gene>
<evidence type="ECO:0000313" key="3">
    <source>
        <dbReference type="Proteomes" id="UP000557872"/>
    </source>
</evidence>
<organism evidence="2 3">
    <name type="scientific">Oceaniferula marina</name>
    <dbReference type="NCBI Taxonomy" id="2748318"/>
    <lineage>
        <taxon>Bacteria</taxon>
        <taxon>Pseudomonadati</taxon>
        <taxon>Verrucomicrobiota</taxon>
        <taxon>Verrucomicrobiia</taxon>
        <taxon>Verrucomicrobiales</taxon>
        <taxon>Verrucomicrobiaceae</taxon>
        <taxon>Oceaniferula</taxon>
    </lineage>
</organism>
<dbReference type="Proteomes" id="UP000557872">
    <property type="component" value="Unassembled WGS sequence"/>
</dbReference>
<accession>A0A851GFX9</accession>
<name>A0A851GFX9_9BACT</name>
<evidence type="ECO:0000256" key="1">
    <source>
        <dbReference type="SAM" id="Phobius"/>
    </source>
</evidence>
<feature type="transmembrane region" description="Helical" evidence="1">
    <location>
        <begin position="12"/>
        <end position="36"/>
    </location>
</feature>
<reference evidence="2 3" key="1">
    <citation type="submission" date="2020-07" db="EMBL/GenBank/DDBJ databases">
        <title>Roseicoccus Jingziensis gen. nov., sp. nov., isolated from coastal seawater.</title>
        <authorList>
            <person name="Feng X."/>
        </authorList>
    </citation>
    <scope>NUCLEOTIDE SEQUENCE [LARGE SCALE GENOMIC DNA]</scope>
    <source>
        <strain evidence="2 3">N1E253</strain>
    </source>
</reference>
<keyword evidence="3" id="KW-1185">Reference proteome</keyword>
<sequence length="126" mass="14166">MNKHKNTTKGFNFLEMTILCFSVAIVLSAGFLHAWLKNSQVEVGREMDRTQRRIQDHEDVINSLQVKIDKKLNIYQLRDDLEKSNSQLVLLPAQVIENVPNETTDVRSGAIAASANADSPFVQNSP</sequence>
<proteinExistence type="predicted"/>
<keyword evidence="1" id="KW-1133">Transmembrane helix</keyword>
<keyword evidence="1" id="KW-0472">Membrane</keyword>
<evidence type="ECO:0000313" key="2">
    <source>
        <dbReference type="EMBL" id="NWK56296.1"/>
    </source>
</evidence>
<dbReference type="RefSeq" id="WP_178933082.1">
    <property type="nucleotide sequence ID" value="NZ_JACBAZ010000004.1"/>
</dbReference>
<dbReference type="AlphaFoldDB" id="A0A851GFX9"/>
<keyword evidence="1" id="KW-0812">Transmembrane</keyword>
<comment type="caution">
    <text evidence="2">The sequence shown here is derived from an EMBL/GenBank/DDBJ whole genome shotgun (WGS) entry which is preliminary data.</text>
</comment>
<protein>
    <submittedName>
        <fullName evidence="2">Uncharacterized protein</fullName>
    </submittedName>
</protein>
<dbReference type="EMBL" id="JACBAZ010000004">
    <property type="protein sequence ID" value="NWK56296.1"/>
    <property type="molecule type" value="Genomic_DNA"/>
</dbReference>